<dbReference type="PANTHER" id="PTHR43156:SF2">
    <property type="entry name" value="STAGE II SPORULATION PROTEIN E"/>
    <property type="match status" value="1"/>
</dbReference>
<organism evidence="5">
    <name type="scientific">marine sediment metagenome</name>
    <dbReference type="NCBI Taxonomy" id="412755"/>
    <lineage>
        <taxon>unclassified sequences</taxon>
        <taxon>metagenomes</taxon>
        <taxon>ecological metagenomes</taxon>
    </lineage>
</organism>
<dbReference type="Pfam" id="PF07228">
    <property type="entry name" value="SpoIIE"/>
    <property type="match status" value="1"/>
</dbReference>
<dbReference type="Gene3D" id="3.60.40.10">
    <property type="entry name" value="PPM-type phosphatase domain"/>
    <property type="match status" value="1"/>
</dbReference>
<dbReference type="InterPro" id="IPR052016">
    <property type="entry name" value="Bact_Sigma-Reg"/>
</dbReference>
<dbReference type="GO" id="GO:0016791">
    <property type="term" value="F:phosphatase activity"/>
    <property type="evidence" value="ECO:0007669"/>
    <property type="project" value="TreeGrafter"/>
</dbReference>
<protein>
    <recommendedName>
        <fullName evidence="6">PPM-type phosphatase domain-containing protein</fullName>
    </recommendedName>
</protein>
<evidence type="ECO:0000256" key="2">
    <source>
        <dbReference type="SAM" id="Coils"/>
    </source>
</evidence>
<name>A0A0F9KC56_9ZZZZ</name>
<dbReference type="PANTHER" id="PTHR43156">
    <property type="entry name" value="STAGE II SPORULATION PROTEIN E-RELATED"/>
    <property type="match status" value="1"/>
</dbReference>
<reference evidence="5" key="1">
    <citation type="journal article" date="2015" name="Nature">
        <title>Complex archaea that bridge the gap between prokaryotes and eukaryotes.</title>
        <authorList>
            <person name="Spang A."/>
            <person name="Saw J.H."/>
            <person name="Jorgensen S.L."/>
            <person name="Zaremba-Niedzwiedzka K."/>
            <person name="Martijn J."/>
            <person name="Lind A.E."/>
            <person name="van Eijk R."/>
            <person name="Schleper C."/>
            <person name="Guy L."/>
            <person name="Ettema T.J."/>
        </authorList>
    </citation>
    <scope>NUCLEOTIDE SEQUENCE</scope>
</reference>
<evidence type="ECO:0008006" key="6">
    <source>
        <dbReference type="Google" id="ProtNLM"/>
    </source>
</evidence>
<dbReference type="InterPro" id="IPR029016">
    <property type="entry name" value="GAF-like_dom_sf"/>
</dbReference>
<dbReference type="SMART" id="SM00065">
    <property type="entry name" value="GAF"/>
    <property type="match status" value="1"/>
</dbReference>
<evidence type="ECO:0000256" key="1">
    <source>
        <dbReference type="ARBA" id="ARBA00022801"/>
    </source>
</evidence>
<feature type="coiled-coil region" evidence="2">
    <location>
        <begin position="171"/>
        <end position="201"/>
    </location>
</feature>
<gene>
    <name evidence="5" type="ORF">LCGC14_1348970</name>
</gene>
<sequence length="440" mass="48222">MAKEIEQARKQELAIHKVIADTVSQPLDLDKLLDTALEKIMEVMNVDTGGIFLLEPETGQYVLRRHRNLTEQFIQEMGRVSLGEGCTGTAAKTGEIYCAFAMAEREYLCEDAERLMGTDCLAAAPIMVAGRAVGVIELFAPSARRISDIEADMITTIGNQIGIAIENTRLYQETKQNVTKLSKLKNQLEQTNTTLRRHLDHEAYIAETLQKGLLPLELPKLEGYEIAARYISATKEASVGGDFYDFIPVEKNIAIVVGDISGSGIETTTMSSMLKNTARAFALEDATPSDVINRANNVLFKEAPPEKFATAFYALLEPEKGKIAYASAGHPSALLAKRDANVIEELPQCSPALAITESLDCVQSEVMLNSGDVLTIFTDGLIEVRKNKTFFGLERLKDEILGQPSIISASDLADRILTEAQDFSGGVFADDIVLIILKRK</sequence>
<dbReference type="InterPro" id="IPR003018">
    <property type="entry name" value="GAF"/>
</dbReference>
<evidence type="ECO:0000313" key="5">
    <source>
        <dbReference type="EMBL" id="KKM79533.1"/>
    </source>
</evidence>
<dbReference type="Gene3D" id="3.30.450.40">
    <property type="match status" value="1"/>
</dbReference>
<dbReference type="InterPro" id="IPR036457">
    <property type="entry name" value="PPM-type-like_dom_sf"/>
</dbReference>
<comment type="caution">
    <text evidence="5">The sequence shown here is derived from an EMBL/GenBank/DDBJ whole genome shotgun (WGS) entry which is preliminary data.</text>
</comment>
<dbReference type="SUPFAM" id="SSF55781">
    <property type="entry name" value="GAF domain-like"/>
    <property type="match status" value="1"/>
</dbReference>
<proteinExistence type="predicted"/>
<keyword evidence="1" id="KW-0378">Hydrolase</keyword>
<dbReference type="SUPFAM" id="SSF81606">
    <property type="entry name" value="PP2C-like"/>
    <property type="match status" value="1"/>
</dbReference>
<dbReference type="AlphaFoldDB" id="A0A0F9KC56"/>
<dbReference type="EMBL" id="LAZR01008320">
    <property type="protein sequence ID" value="KKM79533.1"/>
    <property type="molecule type" value="Genomic_DNA"/>
</dbReference>
<keyword evidence="2" id="KW-0175">Coiled coil</keyword>
<feature type="domain" description="PPM-type phosphatase" evidence="4">
    <location>
        <begin position="221"/>
        <end position="439"/>
    </location>
</feature>
<dbReference type="SMART" id="SM00331">
    <property type="entry name" value="PP2C_SIG"/>
    <property type="match status" value="1"/>
</dbReference>
<dbReference type="InterPro" id="IPR001932">
    <property type="entry name" value="PPM-type_phosphatase-like_dom"/>
</dbReference>
<dbReference type="Pfam" id="PF13185">
    <property type="entry name" value="GAF_2"/>
    <property type="match status" value="1"/>
</dbReference>
<feature type="domain" description="GAF" evidence="3">
    <location>
        <begin position="28"/>
        <end position="175"/>
    </location>
</feature>
<evidence type="ECO:0000259" key="3">
    <source>
        <dbReference type="SMART" id="SM00065"/>
    </source>
</evidence>
<evidence type="ECO:0000259" key="4">
    <source>
        <dbReference type="SMART" id="SM00331"/>
    </source>
</evidence>
<accession>A0A0F9KC56</accession>